<comment type="similarity">
    <text evidence="1">Belongs to the bacterial solute-binding protein ModA family.</text>
</comment>
<reference evidence="4" key="1">
    <citation type="submission" date="2022-10" db="EMBL/GenBank/DDBJ databases">
        <title>Algoriphagus sp. a novel bacteria isolate from halophytes salicornia europaea.</title>
        <authorList>
            <person name="Peng Y."/>
            <person name="Jiang L."/>
            <person name="Lee J."/>
        </authorList>
    </citation>
    <scope>NUCLEOTIDE SEQUENCE</scope>
    <source>
        <strain evidence="4">TR-M5</strain>
    </source>
</reference>
<keyword evidence="5" id="KW-1185">Reference proteome</keyword>
<accession>A0ABY6MI29</accession>
<evidence type="ECO:0000256" key="2">
    <source>
        <dbReference type="ARBA" id="ARBA00022723"/>
    </source>
</evidence>
<dbReference type="RefSeq" id="WP_264809992.1">
    <property type="nucleotide sequence ID" value="NZ_CP110226.1"/>
</dbReference>
<protein>
    <submittedName>
        <fullName evidence="4">Molybdate ABC transporter substrate-binding protein</fullName>
    </submittedName>
</protein>
<dbReference type="SUPFAM" id="SSF53850">
    <property type="entry name" value="Periplasmic binding protein-like II"/>
    <property type="match status" value="1"/>
</dbReference>
<proteinExistence type="inferred from homology"/>
<dbReference type="PIRSF" id="PIRSF004846">
    <property type="entry name" value="ModA"/>
    <property type="match status" value="1"/>
</dbReference>
<evidence type="ECO:0000256" key="3">
    <source>
        <dbReference type="ARBA" id="ARBA00022729"/>
    </source>
</evidence>
<gene>
    <name evidence="4" type="primary">modA</name>
    <name evidence="4" type="ORF">OM944_02945</name>
</gene>
<evidence type="ECO:0000313" key="4">
    <source>
        <dbReference type="EMBL" id="UZD23450.1"/>
    </source>
</evidence>
<dbReference type="CDD" id="cd13539">
    <property type="entry name" value="PBP2_AvModA"/>
    <property type="match status" value="1"/>
</dbReference>
<dbReference type="InterPro" id="IPR005950">
    <property type="entry name" value="ModA"/>
</dbReference>
<evidence type="ECO:0000256" key="1">
    <source>
        <dbReference type="ARBA" id="ARBA00009175"/>
    </source>
</evidence>
<keyword evidence="3" id="KW-0732">Signal</keyword>
<organism evidence="4 5">
    <name type="scientific">Algoriphagus halophytocola</name>
    <dbReference type="NCBI Taxonomy" id="2991499"/>
    <lineage>
        <taxon>Bacteria</taxon>
        <taxon>Pseudomonadati</taxon>
        <taxon>Bacteroidota</taxon>
        <taxon>Cytophagia</taxon>
        <taxon>Cytophagales</taxon>
        <taxon>Cyclobacteriaceae</taxon>
        <taxon>Algoriphagus</taxon>
    </lineage>
</organism>
<evidence type="ECO:0000313" key="5">
    <source>
        <dbReference type="Proteomes" id="UP001163156"/>
    </source>
</evidence>
<dbReference type="EMBL" id="CP110226">
    <property type="protein sequence ID" value="UZD23450.1"/>
    <property type="molecule type" value="Genomic_DNA"/>
</dbReference>
<dbReference type="PANTHER" id="PTHR30632">
    <property type="entry name" value="MOLYBDATE-BINDING PERIPLASMIC PROTEIN"/>
    <property type="match status" value="1"/>
</dbReference>
<dbReference type="Pfam" id="PF13531">
    <property type="entry name" value="SBP_bac_11"/>
    <property type="match status" value="1"/>
</dbReference>
<keyword evidence="2" id="KW-0479">Metal-binding</keyword>
<sequence length="244" mass="26584">MLPILLLVGTFANAQGRLVIAAASDLQFALDSVIQVFNQRHQAKVDVIYGSSGKLFEQISNGAPFDLYFSADIAYPQKLAENGLAASEVYAYGLGRIVIWSRKIAVVKEQMHAFKNSRIRKIAIANPAHAPYGMRAEEALLHFKLWTEVESKLVFGENISQTAQFVTSGAADIGIVALSLALSPNMQKQGGNYYLIPAESHKPLVQGAVITKFGQGKKLGVDFLDFVKGQEAGDILSYYGFTKP</sequence>
<name>A0ABY6MI29_9BACT</name>
<dbReference type="Proteomes" id="UP001163156">
    <property type="component" value="Chromosome"/>
</dbReference>
<dbReference type="InterPro" id="IPR044084">
    <property type="entry name" value="AvModA-like_subst-bd"/>
</dbReference>
<dbReference type="Gene3D" id="3.40.190.10">
    <property type="entry name" value="Periplasmic binding protein-like II"/>
    <property type="match status" value="2"/>
</dbReference>
<dbReference type="NCBIfam" id="TIGR01256">
    <property type="entry name" value="modA"/>
    <property type="match status" value="1"/>
</dbReference>
<dbReference type="InterPro" id="IPR050682">
    <property type="entry name" value="ModA/WtpA"/>
</dbReference>
<dbReference type="PANTHER" id="PTHR30632:SF14">
    <property type="entry name" value="TUNGSTATE_MOLYBDATE_CHROMATE-BINDING PROTEIN MODA"/>
    <property type="match status" value="1"/>
</dbReference>